<feature type="region of interest" description="Disordered" evidence="1">
    <location>
        <begin position="50"/>
        <end position="77"/>
    </location>
</feature>
<dbReference type="Proteomes" id="UP001055101">
    <property type="component" value="Unassembled WGS sequence"/>
</dbReference>
<gene>
    <name evidence="2" type="ORF">EKPJFOCH_3838</name>
</gene>
<keyword evidence="3" id="KW-1185">Reference proteome</keyword>
<feature type="compositionally biased region" description="Acidic residues" evidence="1">
    <location>
        <begin position="55"/>
        <end position="65"/>
    </location>
</feature>
<reference evidence="2" key="2">
    <citation type="submission" date="2021-08" db="EMBL/GenBank/DDBJ databases">
        <authorList>
            <person name="Tani A."/>
            <person name="Ola A."/>
            <person name="Ogura Y."/>
            <person name="Katsura K."/>
            <person name="Hayashi T."/>
        </authorList>
    </citation>
    <scope>NUCLEOTIDE SEQUENCE</scope>
    <source>
        <strain evidence="2">DSM 23674</strain>
    </source>
</reference>
<evidence type="ECO:0000256" key="1">
    <source>
        <dbReference type="SAM" id="MobiDB-lite"/>
    </source>
</evidence>
<reference evidence="2" key="1">
    <citation type="journal article" date="2021" name="Front. Microbiol.">
        <title>Comprehensive Comparative Genomics and Phenotyping of Methylobacterium Species.</title>
        <authorList>
            <person name="Alessa O."/>
            <person name="Ogura Y."/>
            <person name="Fujitani Y."/>
            <person name="Takami H."/>
            <person name="Hayashi T."/>
            <person name="Sahin N."/>
            <person name="Tani A."/>
        </authorList>
    </citation>
    <scope>NUCLEOTIDE SEQUENCE</scope>
    <source>
        <strain evidence="2">DSM 23674</strain>
    </source>
</reference>
<comment type="caution">
    <text evidence="2">The sequence shown here is derived from an EMBL/GenBank/DDBJ whole genome shotgun (WGS) entry which is preliminary data.</text>
</comment>
<dbReference type="RefSeq" id="WP_238232669.1">
    <property type="nucleotide sequence ID" value="NZ_BPRA01000021.1"/>
</dbReference>
<evidence type="ECO:0000313" key="3">
    <source>
        <dbReference type="Proteomes" id="UP001055101"/>
    </source>
</evidence>
<evidence type="ECO:0000313" key="2">
    <source>
        <dbReference type="EMBL" id="GJE57324.1"/>
    </source>
</evidence>
<dbReference type="EMBL" id="BPRA01000021">
    <property type="protein sequence ID" value="GJE57324.1"/>
    <property type="molecule type" value="Genomic_DNA"/>
</dbReference>
<protein>
    <submittedName>
        <fullName evidence="2">Uncharacterized protein</fullName>
    </submittedName>
</protein>
<sequence>MANVIPFRRRTRPAAGRLAPLDQVAVRAEIEEAAQAALDTVDHLLAILDGMEPRPDDEDGGDAEPDLGAPEGHESQVVWLRGTTRDLELDQYPEFSL</sequence>
<name>A0ABQ4TR28_9HYPH</name>
<proteinExistence type="predicted"/>
<accession>A0ABQ4TR28</accession>
<organism evidence="2 3">
    <name type="scientific">Methylobacterium thuringiense</name>
    <dbReference type="NCBI Taxonomy" id="1003091"/>
    <lineage>
        <taxon>Bacteria</taxon>
        <taxon>Pseudomonadati</taxon>
        <taxon>Pseudomonadota</taxon>
        <taxon>Alphaproteobacteria</taxon>
        <taxon>Hyphomicrobiales</taxon>
        <taxon>Methylobacteriaceae</taxon>
        <taxon>Methylobacterium</taxon>
    </lineage>
</organism>